<reference evidence="3" key="1">
    <citation type="journal article" date="2019" name="Int. J. Syst. Evol. Microbiol.">
        <title>The Global Catalogue of Microorganisms (GCM) 10K type strain sequencing project: providing services to taxonomists for standard genome sequencing and annotation.</title>
        <authorList>
            <consortium name="The Broad Institute Genomics Platform"/>
            <consortium name="The Broad Institute Genome Sequencing Center for Infectious Disease"/>
            <person name="Wu L."/>
            <person name="Ma J."/>
        </authorList>
    </citation>
    <scope>NUCLEOTIDE SEQUENCE [LARGE SCALE GENOMIC DNA]</scope>
    <source>
        <strain evidence="3">CCUG 52468</strain>
    </source>
</reference>
<comment type="caution">
    <text evidence="2">The sequence shown here is derived from an EMBL/GenBank/DDBJ whole genome shotgun (WGS) entry which is preliminary data.</text>
</comment>
<keyword evidence="1" id="KW-0812">Transmembrane</keyword>
<dbReference type="CDD" id="cd12105">
    <property type="entry name" value="HmuY"/>
    <property type="match status" value="1"/>
</dbReference>
<protein>
    <submittedName>
        <fullName evidence="2">HmuY family protein</fullName>
    </submittedName>
</protein>
<sequence length="252" mass="28799">MIKNQKPIKKDNKSNVRRYLLYSALVGFLMIIYSCGKEKDDPLPSLDDGVSVVIRDLPGDTEASMAEGVEGKVKKPFHTFLFSFKDKRQIWIKNKADSLRWLKTLAWDIAFTGPYNSELFVNNAKDKFNPGYEGPATNTGVVLVRQAYHLVNEAPSDEEFEKSTVSKIGWASNEYSDGWFLYSLKTHLAIPLPNRTYVIKLQDGKFAKLQIVNSYKGNPQAVTNMKWPAPYYTFRYYVQEDGSRNLNTSGRR</sequence>
<keyword evidence="1" id="KW-0472">Membrane</keyword>
<dbReference type="Proteomes" id="UP001597205">
    <property type="component" value="Unassembled WGS sequence"/>
</dbReference>
<dbReference type="PROSITE" id="PS51257">
    <property type="entry name" value="PROKAR_LIPOPROTEIN"/>
    <property type="match status" value="1"/>
</dbReference>
<keyword evidence="3" id="KW-1185">Reference proteome</keyword>
<evidence type="ECO:0000256" key="1">
    <source>
        <dbReference type="SAM" id="Phobius"/>
    </source>
</evidence>
<evidence type="ECO:0000313" key="3">
    <source>
        <dbReference type="Proteomes" id="UP001597205"/>
    </source>
</evidence>
<dbReference type="RefSeq" id="WP_380896858.1">
    <property type="nucleotide sequence ID" value="NZ_JBHTKY010000017.1"/>
</dbReference>
<keyword evidence="1" id="KW-1133">Transmembrane helix</keyword>
<organism evidence="2 3">
    <name type="scientific">Sphingobacterium daejeonense</name>
    <dbReference type="NCBI Taxonomy" id="371142"/>
    <lineage>
        <taxon>Bacteria</taxon>
        <taxon>Pseudomonadati</taxon>
        <taxon>Bacteroidota</taxon>
        <taxon>Sphingobacteriia</taxon>
        <taxon>Sphingobacteriales</taxon>
        <taxon>Sphingobacteriaceae</taxon>
        <taxon>Sphingobacterium</taxon>
    </lineage>
</organism>
<proteinExistence type="predicted"/>
<evidence type="ECO:0000313" key="2">
    <source>
        <dbReference type="EMBL" id="MFD1166308.1"/>
    </source>
</evidence>
<accession>A0ABW3RMR5</accession>
<dbReference type="InterPro" id="IPR025921">
    <property type="entry name" value="HmuY"/>
</dbReference>
<feature type="transmembrane region" description="Helical" evidence="1">
    <location>
        <begin position="20"/>
        <end position="36"/>
    </location>
</feature>
<name>A0ABW3RMR5_9SPHI</name>
<gene>
    <name evidence="2" type="ORF">ACFQ2C_11890</name>
</gene>
<dbReference type="EMBL" id="JBHTKY010000017">
    <property type="protein sequence ID" value="MFD1166308.1"/>
    <property type="molecule type" value="Genomic_DNA"/>
</dbReference>